<evidence type="ECO:0000313" key="2">
    <source>
        <dbReference type="Proteomes" id="UP000054477"/>
    </source>
</evidence>
<dbReference type="HOGENOM" id="CLU_2794330_0_0_1"/>
<evidence type="ECO:0000313" key="1">
    <source>
        <dbReference type="EMBL" id="KIJ93823.1"/>
    </source>
</evidence>
<protein>
    <submittedName>
        <fullName evidence="1">Uncharacterized protein</fullName>
    </submittedName>
</protein>
<dbReference type="Proteomes" id="UP000054477">
    <property type="component" value="Unassembled WGS sequence"/>
</dbReference>
<reference evidence="1 2" key="1">
    <citation type="submission" date="2014-04" db="EMBL/GenBank/DDBJ databases">
        <authorList>
            <consortium name="DOE Joint Genome Institute"/>
            <person name="Kuo A."/>
            <person name="Kohler A."/>
            <person name="Nagy L.G."/>
            <person name="Floudas D."/>
            <person name="Copeland A."/>
            <person name="Barry K.W."/>
            <person name="Cichocki N."/>
            <person name="Veneault-Fourrey C."/>
            <person name="LaButti K."/>
            <person name="Lindquist E.A."/>
            <person name="Lipzen A."/>
            <person name="Lundell T."/>
            <person name="Morin E."/>
            <person name="Murat C."/>
            <person name="Sun H."/>
            <person name="Tunlid A."/>
            <person name="Henrissat B."/>
            <person name="Grigoriev I.V."/>
            <person name="Hibbett D.S."/>
            <person name="Martin F."/>
            <person name="Nordberg H.P."/>
            <person name="Cantor M.N."/>
            <person name="Hua S.X."/>
        </authorList>
    </citation>
    <scope>NUCLEOTIDE SEQUENCE [LARGE SCALE GENOMIC DNA]</scope>
    <source>
        <strain evidence="1 2">LaAM-08-1</strain>
    </source>
</reference>
<dbReference type="EMBL" id="KN838822">
    <property type="protein sequence ID" value="KIJ93823.1"/>
    <property type="molecule type" value="Genomic_DNA"/>
</dbReference>
<gene>
    <name evidence="1" type="ORF">K443DRAFT_684205</name>
</gene>
<keyword evidence="2" id="KW-1185">Reference proteome</keyword>
<reference evidence="2" key="2">
    <citation type="submission" date="2015-01" db="EMBL/GenBank/DDBJ databases">
        <title>Evolutionary Origins and Diversification of the Mycorrhizal Mutualists.</title>
        <authorList>
            <consortium name="DOE Joint Genome Institute"/>
            <consortium name="Mycorrhizal Genomics Consortium"/>
            <person name="Kohler A."/>
            <person name="Kuo A."/>
            <person name="Nagy L.G."/>
            <person name="Floudas D."/>
            <person name="Copeland A."/>
            <person name="Barry K.W."/>
            <person name="Cichocki N."/>
            <person name="Veneault-Fourrey C."/>
            <person name="LaButti K."/>
            <person name="Lindquist E.A."/>
            <person name="Lipzen A."/>
            <person name="Lundell T."/>
            <person name="Morin E."/>
            <person name="Murat C."/>
            <person name="Riley R."/>
            <person name="Ohm R."/>
            <person name="Sun H."/>
            <person name="Tunlid A."/>
            <person name="Henrissat B."/>
            <person name="Grigoriev I.V."/>
            <person name="Hibbett D.S."/>
            <person name="Martin F."/>
        </authorList>
    </citation>
    <scope>NUCLEOTIDE SEQUENCE [LARGE SCALE GENOMIC DNA]</scope>
    <source>
        <strain evidence="2">LaAM-08-1</strain>
    </source>
</reference>
<sequence length="68" mass="7658">MADAFSAADRQSDNCGFERLGRTSVNEDVEEIRPLPHQLSRGFAESHMRTSPLTMRYLTFGGIYGLYS</sequence>
<organism evidence="1 2">
    <name type="scientific">Laccaria amethystina LaAM-08-1</name>
    <dbReference type="NCBI Taxonomy" id="1095629"/>
    <lineage>
        <taxon>Eukaryota</taxon>
        <taxon>Fungi</taxon>
        <taxon>Dikarya</taxon>
        <taxon>Basidiomycota</taxon>
        <taxon>Agaricomycotina</taxon>
        <taxon>Agaricomycetes</taxon>
        <taxon>Agaricomycetidae</taxon>
        <taxon>Agaricales</taxon>
        <taxon>Agaricineae</taxon>
        <taxon>Hydnangiaceae</taxon>
        <taxon>Laccaria</taxon>
    </lineage>
</organism>
<accession>A0A0C9WY17</accession>
<dbReference type="AlphaFoldDB" id="A0A0C9WY17"/>
<name>A0A0C9WY17_9AGAR</name>
<proteinExistence type="predicted"/>